<protein>
    <submittedName>
        <fullName evidence="4">Tripartite ATP-independent transporter solute receptor, DctP family</fullName>
    </submittedName>
</protein>
<proteinExistence type="predicted"/>
<dbReference type="Gene3D" id="3.40.190.170">
    <property type="entry name" value="Bacterial extracellular solute-binding protein, family 7"/>
    <property type="match status" value="1"/>
</dbReference>
<keyword evidence="5" id="KW-1185">Reference proteome</keyword>
<dbReference type="Pfam" id="PF03480">
    <property type="entry name" value="DctP"/>
    <property type="match status" value="1"/>
</dbReference>
<comment type="subcellular location">
    <subcellularLocation>
        <location evidence="1">Periplasm</location>
    </subcellularLocation>
</comment>
<dbReference type="GO" id="GO:0030288">
    <property type="term" value="C:outer membrane-bounded periplasmic space"/>
    <property type="evidence" value="ECO:0007669"/>
    <property type="project" value="InterPro"/>
</dbReference>
<gene>
    <name evidence="4" type="ORF">SAMN04488238_105305</name>
</gene>
<name>A0A1H2ZAH0_9RHOB</name>
<dbReference type="PANTHER" id="PTHR33376">
    <property type="match status" value="1"/>
</dbReference>
<dbReference type="STRING" id="564137.SAMN04488238_105305"/>
<dbReference type="GO" id="GO:0055085">
    <property type="term" value="P:transmembrane transport"/>
    <property type="evidence" value="ECO:0007669"/>
    <property type="project" value="InterPro"/>
</dbReference>
<evidence type="ECO:0000256" key="1">
    <source>
        <dbReference type="ARBA" id="ARBA00004418"/>
    </source>
</evidence>
<dbReference type="InterPro" id="IPR038404">
    <property type="entry name" value="TRAP_DctP_sf"/>
</dbReference>
<dbReference type="NCBIfam" id="NF037995">
    <property type="entry name" value="TRAP_S1"/>
    <property type="match status" value="1"/>
</dbReference>
<dbReference type="GO" id="GO:0030246">
    <property type="term" value="F:carbohydrate binding"/>
    <property type="evidence" value="ECO:0007669"/>
    <property type="project" value="TreeGrafter"/>
</dbReference>
<reference evidence="4 5" key="1">
    <citation type="submission" date="2016-10" db="EMBL/GenBank/DDBJ databases">
        <authorList>
            <person name="de Groot N.N."/>
        </authorList>
    </citation>
    <scope>NUCLEOTIDE SEQUENCE [LARGE SCALE GENOMIC DNA]</scope>
    <source>
        <strain evidence="4 5">CGMCC 1.8894</strain>
    </source>
</reference>
<keyword evidence="3" id="KW-0574">Periplasm</keyword>
<dbReference type="PIRSF" id="PIRSF006470">
    <property type="entry name" value="DctB"/>
    <property type="match status" value="1"/>
</dbReference>
<dbReference type="CDD" id="cd13671">
    <property type="entry name" value="PBP2_TRAP_SBP_like_3"/>
    <property type="match status" value="1"/>
</dbReference>
<dbReference type="PANTHER" id="PTHR33376:SF2">
    <property type="entry name" value="DICARBOXYLATE-BINDING PERIPLASMIC PROTEIN"/>
    <property type="match status" value="1"/>
</dbReference>
<dbReference type="NCBIfam" id="TIGR00787">
    <property type="entry name" value="dctP"/>
    <property type="match status" value="1"/>
</dbReference>
<dbReference type="FunFam" id="3.40.190.170:FF:000001">
    <property type="entry name" value="TRAP dicarboxylate transporter, DctP subunit"/>
    <property type="match status" value="1"/>
</dbReference>
<evidence type="ECO:0000313" key="5">
    <source>
        <dbReference type="Proteomes" id="UP000198539"/>
    </source>
</evidence>
<keyword evidence="4" id="KW-0675">Receptor</keyword>
<organism evidence="4 5">
    <name type="scientific">Roseicitreum antarcticum</name>
    <dbReference type="NCBI Taxonomy" id="564137"/>
    <lineage>
        <taxon>Bacteria</taxon>
        <taxon>Pseudomonadati</taxon>
        <taxon>Pseudomonadota</taxon>
        <taxon>Alphaproteobacteria</taxon>
        <taxon>Rhodobacterales</taxon>
        <taxon>Paracoccaceae</taxon>
        <taxon>Roseicitreum</taxon>
    </lineage>
</organism>
<dbReference type="EMBL" id="FNOM01000005">
    <property type="protein sequence ID" value="SDX14307.1"/>
    <property type="molecule type" value="Genomic_DNA"/>
</dbReference>
<sequence length="350" mass="38755">MTSHTGLLSRLTGSDTEPFMGGETMKVTKTLTAALLASAAFIGQAAACEITLRSSDTHPDGYPTVEAVKYMGELLQERTDGRICVEVFHSAQLGEERDTIEQTRFGVIDMNRVSMGPFNNLVEETKVVSLPFIFRSVEHMHTVMDGPIGDEILAAFEPHDLVGLAYFDGGSRSFYNSQRPIRSLEDVAGMRMRVMQSDIFVDMMSAMGASATPLPYGEVYSSIQTGVIDGAENNWPSYESSGHFEVAGYYTLNEHLIVPEILVMSKSTWDELSEEDQQLVRQAAKDSVPVMREMWAEREAKSEEMVRAAGVEIITDIDKTPFIEAMGPVYEKHVTSEVLKDLVARIQATE</sequence>
<dbReference type="InterPro" id="IPR018389">
    <property type="entry name" value="DctP_fam"/>
</dbReference>
<evidence type="ECO:0000256" key="3">
    <source>
        <dbReference type="ARBA" id="ARBA00022764"/>
    </source>
</evidence>
<dbReference type="Proteomes" id="UP000198539">
    <property type="component" value="Unassembled WGS sequence"/>
</dbReference>
<dbReference type="AlphaFoldDB" id="A0A1H2ZAH0"/>
<dbReference type="InterPro" id="IPR004682">
    <property type="entry name" value="TRAP_DctP"/>
</dbReference>
<evidence type="ECO:0000313" key="4">
    <source>
        <dbReference type="EMBL" id="SDX14307.1"/>
    </source>
</evidence>
<accession>A0A1H2ZAH0</accession>
<keyword evidence="2" id="KW-0732">Signal</keyword>
<evidence type="ECO:0000256" key="2">
    <source>
        <dbReference type="ARBA" id="ARBA00022729"/>
    </source>
</evidence>